<dbReference type="InterPro" id="IPR013694">
    <property type="entry name" value="VIT"/>
</dbReference>
<protein>
    <submittedName>
        <fullName evidence="2">von Willebrand factor A domain-containing protein 5A</fullName>
    </submittedName>
</protein>
<dbReference type="EMBL" id="JAPFFF010000030">
    <property type="protein sequence ID" value="KAK8845863.1"/>
    <property type="molecule type" value="Genomic_DNA"/>
</dbReference>
<accession>A0ABR2HFJ3</accession>
<dbReference type="SUPFAM" id="SSF53300">
    <property type="entry name" value="vWA-like"/>
    <property type="match status" value="1"/>
</dbReference>
<proteinExistence type="predicted"/>
<sequence length="309" mass="35002">MAIGSFCYKIYDDHLMILQPKSLEIKGVQKGFVQYLQITQSILSDQNLDEVSYIFPTDNNLCVYNMKFKIGDEIITANIKDKSESQKIFHESKKTGLTAAVTEEIAPGLTSIKIGNVPKNQTVSIIFDCAMMCSLQNWTTILCKIPLQASEPDGSIIDLYDLPSLKISVDIDIFQMQEISDVYANCESNYNKIDNFKGNLRINSGIFTDENILIMTNFTNPVKSQMVQAFNSTAISFIPEFEPEKNDMKEYVFLIDCSTSMVGESIRNAKKSIHLFYSKIPNGSYFNIICFGSIQKTFSSFNEKRRITK</sequence>
<dbReference type="PROSITE" id="PS51468">
    <property type="entry name" value="VIT"/>
    <property type="match status" value="1"/>
</dbReference>
<dbReference type="PANTHER" id="PTHR45737:SF6">
    <property type="entry name" value="VON WILLEBRAND FACTOR A DOMAIN-CONTAINING PROTEIN 5A"/>
    <property type="match status" value="1"/>
</dbReference>
<evidence type="ECO:0000313" key="2">
    <source>
        <dbReference type="EMBL" id="KAK8845863.1"/>
    </source>
</evidence>
<dbReference type="Pfam" id="PF08487">
    <property type="entry name" value="VIT"/>
    <property type="match status" value="1"/>
</dbReference>
<dbReference type="Gene3D" id="3.40.50.410">
    <property type="entry name" value="von Willebrand factor, type A domain"/>
    <property type="match status" value="1"/>
</dbReference>
<keyword evidence="3" id="KW-1185">Reference proteome</keyword>
<dbReference type="Proteomes" id="UP001470230">
    <property type="component" value="Unassembled WGS sequence"/>
</dbReference>
<evidence type="ECO:0000259" key="1">
    <source>
        <dbReference type="PROSITE" id="PS51468"/>
    </source>
</evidence>
<reference evidence="2 3" key="1">
    <citation type="submission" date="2024-04" db="EMBL/GenBank/DDBJ databases">
        <title>Tritrichomonas musculus Genome.</title>
        <authorList>
            <person name="Alves-Ferreira E."/>
            <person name="Grigg M."/>
            <person name="Lorenzi H."/>
            <person name="Galac M."/>
        </authorList>
    </citation>
    <scope>NUCLEOTIDE SEQUENCE [LARGE SCALE GENOMIC DNA]</scope>
    <source>
        <strain evidence="2 3">EAF2021</strain>
    </source>
</reference>
<gene>
    <name evidence="2" type="ORF">M9Y10_020789</name>
</gene>
<dbReference type="InterPro" id="IPR036465">
    <property type="entry name" value="vWFA_dom_sf"/>
</dbReference>
<dbReference type="PANTHER" id="PTHR45737">
    <property type="entry name" value="VON WILLEBRAND FACTOR A DOMAIN-CONTAINING PROTEIN 5A"/>
    <property type="match status" value="1"/>
</dbReference>
<comment type="caution">
    <text evidence="2">The sequence shown here is derived from an EMBL/GenBank/DDBJ whole genome shotgun (WGS) entry which is preliminary data.</text>
</comment>
<name>A0ABR2HFJ3_9EUKA</name>
<feature type="domain" description="VIT" evidence="1">
    <location>
        <begin position="4"/>
        <end position="131"/>
    </location>
</feature>
<evidence type="ECO:0000313" key="3">
    <source>
        <dbReference type="Proteomes" id="UP001470230"/>
    </source>
</evidence>
<organism evidence="2 3">
    <name type="scientific">Tritrichomonas musculus</name>
    <dbReference type="NCBI Taxonomy" id="1915356"/>
    <lineage>
        <taxon>Eukaryota</taxon>
        <taxon>Metamonada</taxon>
        <taxon>Parabasalia</taxon>
        <taxon>Tritrichomonadida</taxon>
        <taxon>Tritrichomonadidae</taxon>
        <taxon>Tritrichomonas</taxon>
    </lineage>
</organism>